<accession>A0A1T4PEE6</accession>
<protein>
    <submittedName>
        <fullName evidence="1">Uncharacterized protein</fullName>
    </submittedName>
</protein>
<name>A0A1T4PEE6_9BACT</name>
<sequence>MMQYITHYREKQYTWMNKSMAQTLHFYNCTTKNAALFTECGINLNRY</sequence>
<organism evidence="1 2">
    <name type="scientific">Segatella oulorum</name>
    <dbReference type="NCBI Taxonomy" id="28136"/>
    <lineage>
        <taxon>Bacteria</taxon>
        <taxon>Pseudomonadati</taxon>
        <taxon>Bacteroidota</taxon>
        <taxon>Bacteroidia</taxon>
        <taxon>Bacteroidales</taxon>
        <taxon>Prevotellaceae</taxon>
        <taxon>Segatella</taxon>
    </lineage>
</organism>
<dbReference type="Proteomes" id="UP000190065">
    <property type="component" value="Unassembled WGS sequence"/>
</dbReference>
<reference evidence="1 2" key="1">
    <citation type="submission" date="2017-02" db="EMBL/GenBank/DDBJ databases">
        <authorList>
            <person name="Peterson S.W."/>
        </authorList>
    </citation>
    <scope>NUCLEOTIDE SEQUENCE [LARGE SCALE GENOMIC DNA]</scope>
    <source>
        <strain evidence="1 2">ATCC 43324</strain>
    </source>
</reference>
<dbReference type="STRING" id="28136.SAMN02745202_01408"/>
<dbReference type="AlphaFoldDB" id="A0A1T4PEE6"/>
<proteinExistence type="predicted"/>
<evidence type="ECO:0000313" key="1">
    <source>
        <dbReference type="EMBL" id="SJZ89707.1"/>
    </source>
</evidence>
<evidence type="ECO:0000313" key="2">
    <source>
        <dbReference type="Proteomes" id="UP000190065"/>
    </source>
</evidence>
<dbReference type="EMBL" id="FUXK01000014">
    <property type="protein sequence ID" value="SJZ89707.1"/>
    <property type="molecule type" value="Genomic_DNA"/>
</dbReference>
<gene>
    <name evidence="1" type="ORF">SAMN02745202_01408</name>
</gene>